<keyword evidence="1" id="KW-0812">Transmembrane</keyword>
<proteinExistence type="predicted"/>
<sequence>MKFENIVPILVMVVYVALILLKRRGLKGAAPGKEGGSKKVPDTAPRVPGLFLKLGERLKSFFSELEQQFRIEAEKARTTILEPDKPQDMIDLPDGESDLLWKEEPSIPMVAGVKHELPRQRIRKKKEKTCRLGVDIRPCRQKIRSAVVWSEILAPPLAIRQEKRPWEN</sequence>
<feature type="transmembrane region" description="Helical" evidence="1">
    <location>
        <begin position="6"/>
        <end position="21"/>
    </location>
</feature>
<keyword evidence="1" id="KW-1133">Transmembrane helix</keyword>
<dbReference type="EMBL" id="CP001087">
    <property type="protein sequence ID" value="ACN14881.1"/>
    <property type="molecule type" value="Genomic_DNA"/>
</dbReference>
<dbReference type="HOGENOM" id="CLU_1583828_0_0_7"/>
<dbReference type="STRING" id="177437.HRM2_17770"/>
<accession>C0QB82</accession>
<dbReference type="KEGG" id="dat:HRM2_17770"/>
<evidence type="ECO:0000313" key="2">
    <source>
        <dbReference type="EMBL" id="ACN14881.1"/>
    </source>
</evidence>
<dbReference type="Proteomes" id="UP000000442">
    <property type="component" value="Chromosome"/>
</dbReference>
<dbReference type="AlphaFoldDB" id="C0QB82"/>
<name>C0QB82_DESAH</name>
<organism evidence="2 3">
    <name type="scientific">Desulforapulum autotrophicum (strain ATCC 43914 / DSM 3382 / VKM B-1955 / HRM2)</name>
    <name type="common">Desulfobacterium autotrophicum</name>
    <dbReference type="NCBI Taxonomy" id="177437"/>
    <lineage>
        <taxon>Bacteria</taxon>
        <taxon>Pseudomonadati</taxon>
        <taxon>Thermodesulfobacteriota</taxon>
        <taxon>Desulfobacteria</taxon>
        <taxon>Desulfobacterales</taxon>
        <taxon>Desulfobacteraceae</taxon>
        <taxon>Desulforapulum</taxon>
    </lineage>
</organism>
<evidence type="ECO:0000256" key="1">
    <source>
        <dbReference type="SAM" id="Phobius"/>
    </source>
</evidence>
<protein>
    <submittedName>
        <fullName evidence="2">Uncharacterized protein</fullName>
    </submittedName>
</protein>
<dbReference type="RefSeq" id="WP_015903667.1">
    <property type="nucleotide sequence ID" value="NC_012108.1"/>
</dbReference>
<evidence type="ECO:0000313" key="3">
    <source>
        <dbReference type="Proteomes" id="UP000000442"/>
    </source>
</evidence>
<reference evidence="2 3" key="1">
    <citation type="journal article" date="2009" name="Environ. Microbiol.">
        <title>Genome sequence of Desulfobacterium autotrophicum HRM2, a marine sulfate reducer oxidizing organic carbon completely to carbon dioxide.</title>
        <authorList>
            <person name="Strittmatter A.W."/>
            <person name="Liesegang H."/>
            <person name="Rabus R."/>
            <person name="Decker I."/>
            <person name="Amann J."/>
            <person name="Andres S."/>
            <person name="Henne A."/>
            <person name="Fricke W.F."/>
            <person name="Martinez-Arias R."/>
            <person name="Bartels D."/>
            <person name="Goesmann A."/>
            <person name="Krause L."/>
            <person name="Puehler A."/>
            <person name="Klenk H.P."/>
            <person name="Richter M."/>
            <person name="Schuler M."/>
            <person name="Gloeckner F.O."/>
            <person name="Meyerdierks A."/>
            <person name="Gottschalk G."/>
            <person name="Amann R."/>
        </authorList>
    </citation>
    <scope>NUCLEOTIDE SEQUENCE [LARGE SCALE GENOMIC DNA]</scope>
    <source>
        <strain evidence="3">ATCC 43914 / DSM 3382 / HRM2</strain>
    </source>
</reference>
<gene>
    <name evidence="2" type="ordered locus">HRM2_17770</name>
</gene>
<keyword evidence="3" id="KW-1185">Reference proteome</keyword>
<keyword evidence="1" id="KW-0472">Membrane</keyword>